<name>A0A0D0D9G4_9AGAM</name>
<reference evidence="3" key="2">
    <citation type="submission" date="2015-01" db="EMBL/GenBank/DDBJ databases">
        <title>Evolutionary Origins and Diversification of the Mycorrhizal Mutualists.</title>
        <authorList>
            <consortium name="DOE Joint Genome Institute"/>
            <consortium name="Mycorrhizal Genomics Consortium"/>
            <person name="Kohler A."/>
            <person name="Kuo A."/>
            <person name="Nagy L.G."/>
            <person name="Floudas D."/>
            <person name="Copeland A."/>
            <person name="Barry K.W."/>
            <person name="Cichocki N."/>
            <person name="Veneault-Fourrey C."/>
            <person name="LaButti K."/>
            <person name="Lindquist E.A."/>
            <person name="Lipzen A."/>
            <person name="Lundell T."/>
            <person name="Morin E."/>
            <person name="Murat C."/>
            <person name="Riley R."/>
            <person name="Ohm R."/>
            <person name="Sun H."/>
            <person name="Tunlid A."/>
            <person name="Henrissat B."/>
            <person name="Grigoriev I.V."/>
            <person name="Hibbett D.S."/>
            <person name="Martin F."/>
        </authorList>
    </citation>
    <scope>NUCLEOTIDE SEQUENCE [LARGE SCALE GENOMIC DNA]</scope>
    <source>
        <strain evidence="3">Ve08.2h10</strain>
    </source>
</reference>
<keyword evidence="3" id="KW-1185">Reference proteome</keyword>
<dbReference type="EMBL" id="KN827146">
    <property type="protein sequence ID" value="KIK77094.1"/>
    <property type="molecule type" value="Genomic_DNA"/>
</dbReference>
<feature type="signal peptide" evidence="1">
    <location>
        <begin position="1"/>
        <end position="22"/>
    </location>
</feature>
<gene>
    <name evidence="2" type="ORF">PAXRUDRAFT_17732</name>
</gene>
<dbReference type="HOGENOM" id="CLU_2038801_0_0_1"/>
<dbReference type="Proteomes" id="UP000054538">
    <property type="component" value="Unassembled WGS sequence"/>
</dbReference>
<dbReference type="InParanoid" id="A0A0D0D9G4"/>
<sequence length="121" mass="13679">MPRAMRLLSTVMIFAVPAEVRGNREMKANVVIGATIVWQTFKSHHQLPVCLIIGEAKHEIPSFKPLSLDVGRTVMRSLQYTFGMAVLQLFGNTLTPREDMIMHMFSTDGLAFQLRGYERIA</sequence>
<organism evidence="2 3">
    <name type="scientific">Paxillus rubicundulus Ve08.2h10</name>
    <dbReference type="NCBI Taxonomy" id="930991"/>
    <lineage>
        <taxon>Eukaryota</taxon>
        <taxon>Fungi</taxon>
        <taxon>Dikarya</taxon>
        <taxon>Basidiomycota</taxon>
        <taxon>Agaricomycotina</taxon>
        <taxon>Agaricomycetes</taxon>
        <taxon>Agaricomycetidae</taxon>
        <taxon>Boletales</taxon>
        <taxon>Paxilineae</taxon>
        <taxon>Paxillaceae</taxon>
        <taxon>Paxillus</taxon>
    </lineage>
</organism>
<evidence type="ECO:0000313" key="3">
    <source>
        <dbReference type="Proteomes" id="UP000054538"/>
    </source>
</evidence>
<proteinExistence type="predicted"/>
<reference evidence="2 3" key="1">
    <citation type="submission" date="2014-04" db="EMBL/GenBank/DDBJ databases">
        <authorList>
            <consortium name="DOE Joint Genome Institute"/>
            <person name="Kuo A."/>
            <person name="Kohler A."/>
            <person name="Jargeat P."/>
            <person name="Nagy L.G."/>
            <person name="Floudas D."/>
            <person name="Copeland A."/>
            <person name="Barry K.W."/>
            <person name="Cichocki N."/>
            <person name="Veneault-Fourrey C."/>
            <person name="LaButti K."/>
            <person name="Lindquist E.A."/>
            <person name="Lipzen A."/>
            <person name="Lundell T."/>
            <person name="Morin E."/>
            <person name="Murat C."/>
            <person name="Sun H."/>
            <person name="Tunlid A."/>
            <person name="Henrissat B."/>
            <person name="Grigoriev I.V."/>
            <person name="Hibbett D.S."/>
            <person name="Martin F."/>
            <person name="Nordberg H.P."/>
            <person name="Cantor M.N."/>
            <person name="Hua S.X."/>
        </authorList>
    </citation>
    <scope>NUCLEOTIDE SEQUENCE [LARGE SCALE GENOMIC DNA]</scope>
    <source>
        <strain evidence="2 3">Ve08.2h10</strain>
    </source>
</reference>
<feature type="chain" id="PRO_5002208922" description="Secreted protein" evidence="1">
    <location>
        <begin position="23"/>
        <end position="121"/>
    </location>
</feature>
<keyword evidence="1" id="KW-0732">Signal</keyword>
<evidence type="ECO:0000313" key="2">
    <source>
        <dbReference type="EMBL" id="KIK77094.1"/>
    </source>
</evidence>
<evidence type="ECO:0008006" key="4">
    <source>
        <dbReference type="Google" id="ProtNLM"/>
    </source>
</evidence>
<dbReference type="AlphaFoldDB" id="A0A0D0D9G4"/>
<accession>A0A0D0D9G4</accession>
<evidence type="ECO:0000256" key="1">
    <source>
        <dbReference type="SAM" id="SignalP"/>
    </source>
</evidence>
<protein>
    <recommendedName>
        <fullName evidence="4">Secreted protein</fullName>
    </recommendedName>
</protein>